<evidence type="ECO:0000256" key="2">
    <source>
        <dbReference type="ARBA" id="ARBA00022840"/>
    </source>
</evidence>
<dbReference type="Gene3D" id="3.40.50.300">
    <property type="entry name" value="P-loop containing nucleotide triphosphate hydrolases"/>
    <property type="match status" value="1"/>
</dbReference>
<dbReference type="Gene3D" id="3.40.50.2300">
    <property type="match status" value="1"/>
</dbReference>
<protein>
    <submittedName>
        <fullName evidence="3">CpaE family protein</fullName>
    </submittedName>
</protein>
<organism evidence="3 4">
    <name type="scientific">Falsiroseomonas tokyonensis</name>
    <dbReference type="NCBI Taxonomy" id="430521"/>
    <lineage>
        <taxon>Bacteria</taxon>
        <taxon>Pseudomonadati</taxon>
        <taxon>Pseudomonadota</taxon>
        <taxon>Alphaproteobacteria</taxon>
        <taxon>Acetobacterales</taxon>
        <taxon>Roseomonadaceae</taxon>
        <taxon>Falsiroseomonas</taxon>
    </lineage>
</organism>
<accession>A0ABV7BRS0</accession>
<evidence type="ECO:0000313" key="3">
    <source>
        <dbReference type="EMBL" id="MFC2999416.1"/>
    </source>
</evidence>
<proteinExistence type="predicted"/>
<dbReference type="Pfam" id="PF10609">
    <property type="entry name" value="ParA"/>
    <property type="match status" value="1"/>
</dbReference>
<comment type="caution">
    <text evidence="3">The sequence shown here is derived from an EMBL/GenBank/DDBJ whole genome shotgun (WGS) entry which is preliminary data.</text>
</comment>
<name>A0ABV7BRS0_9PROT</name>
<keyword evidence="1" id="KW-0547">Nucleotide-binding</keyword>
<dbReference type="EMBL" id="JBHRSB010000001">
    <property type="protein sequence ID" value="MFC2999416.1"/>
    <property type="molecule type" value="Genomic_DNA"/>
</dbReference>
<keyword evidence="4" id="KW-1185">Reference proteome</keyword>
<dbReference type="SUPFAM" id="SSF52540">
    <property type="entry name" value="P-loop containing nucleoside triphosphate hydrolases"/>
    <property type="match status" value="1"/>
</dbReference>
<evidence type="ECO:0000313" key="4">
    <source>
        <dbReference type="Proteomes" id="UP001595420"/>
    </source>
</evidence>
<dbReference type="Proteomes" id="UP001595420">
    <property type="component" value="Unassembled WGS sequence"/>
</dbReference>
<gene>
    <name evidence="3" type="ORF">ACFOD3_05895</name>
</gene>
<dbReference type="InterPro" id="IPR027417">
    <property type="entry name" value="P-loop_NTPase"/>
</dbReference>
<evidence type="ECO:0000256" key="1">
    <source>
        <dbReference type="ARBA" id="ARBA00022741"/>
    </source>
</evidence>
<reference evidence="4" key="1">
    <citation type="journal article" date="2019" name="Int. J. Syst. Evol. Microbiol.">
        <title>The Global Catalogue of Microorganisms (GCM) 10K type strain sequencing project: providing services to taxonomists for standard genome sequencing and annotation.</title>
        <authorList>
            <consortium name="The Broad Institute Genomics Platform"/>
            <consortium name="The Broad Institute Genome Sequencing Center for Infectious Disease"/>
            <person name="Wu L."/>
            <person name="Ma J."/>
        </authorList>
    </citation>
    <scope>NUCLEOTIDE SEQUENCE [LARGE SCALE GENOMIC DNA]</scope>
    <source>
        <strain evidence="4">CGMCC 1.16855</strain>
    </source>
</reference>
<dbReference type="InterPro" id="IPR050625">
    <property type="entry name" value="ParA/MinD_ATPase"/>
</dbReference>
<dbReference type="PANTHER" id="PTHR43384">
    <property type="entry name" value="SEPTUM SITE-DETERMINING PROTEIN MIND HOMOLOG, CHLOROPLASTIC-RELATED"/>
    <property type="match status" value="1"/>
</dbReference>
<sequence length="405" mass="42667">MAIADAAPRATAPAMPERVALLAFATDDETEATLRAGLSDTVEAMPVRRGGIRAAIRALERERTPRVLVVDLCGEGDPIGALDALAAVCEPDVTLLVTGEQSDIGFYRDLTRDLGVAEYLHKPLTRESVARVFGPRVAGMAEAPAHRGSRIVTVCGVRGGVGATTIAVNLALQVAETTHGHVGLLDLHLRGGTAAMMLGLRCSAGLRVALENPDRVDALFLERASVLASDRLRLLAADEPPEAEIAPKPEGVTRLLDLLRARCSIVVVDLPYPPGPMERQVLSLARQRVLVLGPDLAGARDLVAARKLLAGLQGNGPVLTVLNRAGAPGTLPLNMMQEGLGGLPDVVVPDLPKQLPRAANLGRPALHDSAALRKALAPLALEVGGTRPHAASRSWLGRLRERIGR</sequence>
<dbReference type="InterPro" id="IPR033756">
    <property type="entry name" value="YlxH/NBP35"/>
</dbReference>
<dbReference type="PANTHER" id="PTHR43384:SF6">
    <property type="entry name" value="SEPTUM SITE-DETERMINING PROTEIN MIND HOMOLOG, CHLOROPLASTIC"/>
    <property type="match status" value="1"/>
</dbReference>
<keyword evidence="2" id="KW-0067">ATP-binding</keyword>